<dbReference type="AlphaFoldDB" id="A0A1F7RZG4"/>
<protein>
    <recommendedName>
        <fullName evidence="1">Methyltransferase domain-containing protein</fullName>
    </recommendedName>
</protein>
<proteinExistence type="predicted"/>
<name>A0A1F7RZG4_9BACT</name>
<dbReference type="InterPro" id="IPR041698">
    <property type="entry name" value="Methyltransf_25"/>
</dbReference>
<dbReference type="Gene3D" id="3.40.50.150">
    <property type="entry name" value="Vaccinia Virus protein VP39"/>
    <property type="match status" value="1"/>
</dbReference>
<dbReference type="InterPro" id="IPR029063">
    <property type="entry name" value="SAM-dependent_MTases_sf"/>
</dbReference>
<gene>
    <name evidence="2" type="ORF">A2149_03600</name>
</gene>
<organism evidence="2 3">
    <name type="scientific">Candidatus Schekmanbacteria bacterium RBG_16_38_11</name>
    <dbReference type="NCBI Taxonomy" id="1817880"/>
    <lineage>
        <taxon>Bacteria</taxon>
        <taxon>Candidatus Schekmaniibacteriota</taxon>
    </lineage>
</organism>
<accession>A0A1F7RZG4</accession>
<feature type="domain" description="Methyltransferase" evidence="1">
    <location>
        <begin position="39"/>
        <end position="131"/>
    </location>
</feature>
<evidence type="ECO:0000259" key="1">
    <source>
        <dbReference type="Pfam" id="PF13649"/>
    </source>
</evidence>
<sequence length="226" mass="26864">MKNFLGTVKIFRRVKFLLIFRIIEKVLQLINTKDKICMIPCGEGWFFRTFFKKNYKILGGDIDSERVKISYQRARSIWTNGCRPPIMQCNLKNLPFRDNSLNCLITVRTIGHFPPEFRLACLNEMKRVTKKWLLVQFASKNTVKYFFRRLRNSPKLDYKIKPRLLKDHTGRSESYYRQFKAPTGLKKVDKKELSEEVGKAGLRVVKIFPLFPLLSERWYVLLEKTE</sequence>
<dbReference type="EMBL" id="MGDF01000056">
    <property type="protein sequence ID" value="OGL46237.1"/>
    <property type="molecule type" value="Genomic_DNA"/>
</dbReference>
<dbReference type="Proteomes" id="UP000178435">
    <property type="component" value="Unassembled WGS sequence"/>
</dbReference>
<evidence type="ECO:0000313" key="2">
    <source>
        <dbReference type="EMBL" id="OGL46237.1"/>
    </source>
</evidence>
<reference evidence="2 3" key="1">
    <citation type="journal article" date="2016" name="Nat. Commun.">
        <title>Thousands of microbial genomes shed light on interconnected biogeochemical processes in an aquifer system.</title>
        <authorList>
            <person name="Anantharaman K."/>
            <person name="Brown C.T."/>
            <person name="Hug L.A."/>
            <person name="Sharon I."/>
            <person name="Castelle C.J."/>
            <person name="Probst A.J."/>
            <person name="Thomas B.C."/>
            <person name="Singh A."/>
            <person name="Wilkins M.J."/>
            <person name="Karaoz U."/>
            <person name="Brodie E.L."/>
            <person name="Williams K.H."/>
            <person name="Hubbard S.S."/>
            <person name="Banfield J.F."/>
        </authorList>
    </citation>
    <scope>NUCLEOTIDE SEQUENCE [LARGE SCALE GENOMIC DNA]</scope>
</reference>
<dbReference type="Pfam" id="PF13649">
    <property type="entry name" value="Methyltransf_25"/>
    <property type="match status" value="1"/>
</dbReference>
<dbReference type="SUPFAM" id="SSF53335">
    <property type="entry name" value="S-adenosyl-L-methionine-dependent methyltransferases"/>
    <property type="match status" value="1"/>
</dbReference>
<evidence type="ECO:0000313" key="3">
    <source>
        <dbReference type="Proteomes" id="UP000178435"/>
    </source>
</evidence>
<comment type="caution">
    <text evidence="2">The sequence shown here is derived from an EMBL/GenBank/DDBJ whole genome shotgun (WGS) entry which is preliminary data.</text>
</comment>